<evidence type="ECO:0000313" key="8">
    <source>
        <dbReference type="Proteomes" id="UP000267027"/>
    </source>
</evidence>
<dbReference type="PANTHER" id="PTHR48043:SF23">
    <property type="entry name" value="UDP-GLUCURONOSYLTRANSFERASE"/>
    <property type="match status" value="1"/>
</dbReference>
<dbReference type="OrthoDB" id="5835829at2759"/>
<keyword evidence="8" id="KW-1185">Reference proteome</keyword>
<proteinExistence type="inferred from homology"/>
<evidence type="ECO:0000313" key="9">
    <source>
        <dbReference type="WBParaSite" id="ACOC_0000878401-mRNA-1"/>
    </source>
</evidence>
<name>A0A0R3PSW1_ANGCS</name>
<gene>
    <name evidence="7" type="ORF">ACOC_LOCUS8785</name>
</gene>
<dbReference type="AlphaFoldDB" id="A0A0R3PSW1"/>
<dbReference type="GO" id="GO:0015020">
    <property type="term" value="F:glucuronosyltransferase activity"/>
    <property type="evidence" value="ECO:0007669"/>
    <property type="project" value="UniProtKB-EC"/>
</dbReference>
<evidence type="ECO:0000256" key="2">
    <source>
        <dbReference type="ARBA" id="ARBA00012544"/>
    </source>
</evidence>
<dbReference type="SUPFAM" id="SSF53756">
    <property type="entry name" value="UDP-Glycosyltransferase/glycogen phosphorylase"/>
    <property type="match status" value="1"/>
</dbReference>
<keyword evidence="4" id="KW-0808">Transferase</keyword>
<dbReference type="InterPro" id="IPR002213">
    <property type="entry name" value="UDP_glucos_trans"/>
</dbReference>
<dbReference type="Gene3D" id="3.40.50.2000">
    <property type="entry name" value="Glycogen Phosphorylase B"/>
    <property type="match status" value="1"/>
</dbReference>
<reference evidence="7 8" key="2">
    <citation type="submission" date="2018-11" db="EMBL/GenBank/DDBJ databases">
        <authorList>
            <consortium name="Pathogen Informatics"/>
        </authorList>
    </citation>
    <scope>NUCLEOTIDE SEQUENCE [LARGE SCALE GENOMIC DNA]</scope>
    <source>
        <strain evidence="7 8">Costa Rica</strain>
    </source>
</reference>
<dbReference type="PANTHER" id="PTHR48043">
    <property type="entry name" value="EG:EG0003.4 PROTEIN-RELATED"/>
    <property type="match status" value="1"/>
</dbReference>
<accession>A0A0R3PSW1</accession>
<comment type="catalytic activity">
    <reaction evidence="6">
        <text>glucuronate acceptor + UDP-alpha-D-glucuronate = acceptor beta-D-glucuronoside + UDP + H(+)</text>
        <dbReference type="Rhea" id="RHEA:21032"/>
        <dbReference type="ChEBI" id="CHEBI:15378"/>
        <dbReference type="ChEBI" id="CHEBI:58052"/>
        <dbReference type="ChEBI" id="CHEBI:58223"/>
        <dbReference type="ChEBI" id="CHEBI:132367"/>
        <dbReference type="ChEBI" id="CHEBI:132368"/>
        <dbReference type="EC" id="2.4.1.17"/>
    </reaction>
</comment>
<evidence type="ECO:0000256" key="4">
    <source>
        <dbReference type="ARBA" id="ARBA00022679"/>
    </source>
</evidence>
<dbReference type="EC" id="2.4.1.17" evidence="2"/>
<dbReference type="EMBL" id="UYYA01004202">
    <property type="protein sequence ID" value="VDM60370.1"/>
    <property type="molecule type" value="Genomic_DNA"/>
</dbReference>
<evidence type="ECO:0000256" key="3">
    <source>
        <dbReference type="ARBA" id="ARBA00022676"/>
    </source>
</evidence>
<evidence type="ECO:0000256" key="6">
    <source>
        <dbReference type="ARBA" id="ARBA00047475"/>
    </source>
</evidence>
<dbReference type="Pfam" id="PF00201">
    <property type="entry name" value="UDPGT"/>
    <property type="match status" value="1"/>
</dbReference>
<dbReference type="WBParaSite" id="ACOC_0000878401-mRNA-1">
    <property type="protein sequence ID" value="ACOC_0000878401-mRNA-1"/>
    <property type="gene ID" value="ACOC_0000878401"/>
</dbReference>
<evidence type="ECO:0000256" key="5">
    <source>
        <dbReference type="ARBA" id="ARBA00022729"/>
    </source>
</evidence>
<sequence>MLIPLFCDQKRNANMLARHGGAIVLEKHELANSTKIAEAINTVLKDKSYSMNARKLAKMLANQPISAKQLMIRHAEFAFCRVRALLGNHSKYLLALLDGMRVSLLLAGIDCCDYFSYIERCNIRSLVFLLILRKPVMHR</sequence>
<dbReference type="STRING" id="334426.A0A0R3PSW1"/>
<evidence type="ECO:0000313" key="7">
    <source>
        <dbReference type="EMBL" id="VDM60370.1"/>
    </source>
</evidence>
<organism evidence="9">
    <name type="scientific">Angiostrongylus costaricensis</name>
    <name type="common">Nematode worm</name>
    <dbReference type="NCBI Taxonomy" id="334426"/>
    <lineage>
        <taxon>Eukaryota</taxon>
        <taxon>Metazoa</taxon>
        <taxon>Ecdysozoa</taxon>
        <taxon>Nematoda</taxon>
        <taxon>Chromadorea</taxon>
        <taxon>Rhabditida</taxon>
        <taxon>Rhabditina</taxon>
        <taxon>Rhabditomorpha</taxon>
        <taxon>Strongyloidea</taxon>
        <taxon>Metastrongylidae</taxon>
        <taxon>Angiostrongylus</taxon>
    </lineage>
</organism>
<reference evidence="9" key="1">
    <citation type="submission" date="2017-02" db="UniProtKB">
        <authorList>
            <consortium name="WormBaseParasite"/>
        </authorList>
    </citation>
    <scope>IDENTIFICATION</scope>
</reference>
<dbReference type="InterPro" id="IPR050271">
    <property type="entry name" value="UDP-glycosyltransferase"/>
</dbReference>
<comment type="similarity">
    <text evidence="1">Belongs to the UDP-glycosyltransferase family.</text>
</comment>
<protein>
    <recommendedName>
        <fullName evidence="2">glucuronosyltransferase</fullName>
        <ecNumber evidence="2">2.4.1.17</ecNumber>
    </recommendedName>
</protein>
<evidence type="ECO:0000256" key="1">
    <source>
        <dbReference type="ARBA" id="ARBA00009995"/>
    </source>
</evidence>
<dbReference type="Proteomes" id="UP000267027">
    <property type="component" value="Unassembled WGS sequence"/>
</dbReference>
<keyword evidence="3" id="KW-0328">Glycosyltransferase</keyword>
<keyword evidence="5" id="KW-0732">Signal</keyword>